<gene>
    <name evidence="1" type="ORF">BHU62_09805</name>
</gene>
<evidence type="ECO:0000313" key="2">
    <source>
        <dbReference type="Proteomes" id="UP000185770"/>
    </source>
</evidence>
<organism evidence="1 2">
    <name type="scientific">Serratia marcescens</name>
    <dbReference type="NCBI Taxonomy" id="615"/>
    <lineage>
        <taxon>Bacteria</taxon>
        <taxon>Pseudomonadati</taxon>
        <taxon>Pseudomonadota</taxon>
        <taxon>Gammaproteobacteria</taxon>
        <taxon>Enterobacterales</taxon>
        <taxon>Yersiniaceae</taxon>
        <taxon>Serratia</taxon>
    </lineage>
</organism>
<comment type="caution">
    <text evidence="1">The sequence shown here is derived from an EMBL/GenBank/DDBJ whole genome shotgun (WGS) entry which is preliminary data.</text>
</comment>
<protein>
    <submittedName>
        <fullName evidence="1">Uncharacterized protein</fullName>
    </submittedName>
</protein>
<dbReference type="Proteomes" id="UP000185770">
    <property type="component" value="Unassembled WGS sequence"/>
</dbReference>
<evidence type="ECO:0000313" key="1">
    <source>
        <dbReference type="EMBL" id="OKB66924.1"/>
    </source>
</evidence>
<dbReference type="EMBL" id="MJAO01000008">
    <property type="protein sequence ID" value="OKB66924.1"/>
    <property type="molecule type" value="Genomic_DNA"/>
</dbReference>
<dbReference type="RefSeq" id="WP_073531867.1">
    <property type="nucleotide sequence ID" value="NZ_MJAO01000008.1"/>
</dbReference>
<sequence>MYIDGILIIRESIARQIAFSRHLAAMDNCLCGAVRSDERRGLILFHWVINVSAVTQGTGKWKTSFNALKQHIQSLEKYGAKCDKARINNEQKGSQNRK</sequence>
<accession>A0A1Q4P1B6</accession>
<reference evidence="1 2" key="1">
    <citation type="submission" date="2016-09" db="EMBL/GenBank/DDBJ databases">
        <title>Serratia marcescens MSU-97 and epiphytic antimycotic-producing bacteria.</title>
        <authorList>
            <person name="Matilla M.A."/>
        </authorList>
    </citation>
    <scope>NUCLEOTIDE SEQUENCE [LARGE SCALE GENOMIC DNA]</scope>
    <source>
        <strain evidence="1 2">MSU-97</strain>
    </source>
</reference>
<name>A0A1Q4P1B6_SERMA</name>
<dbReference type="AlphaFoldDB" id="A0A1Q4P1B6"/>
<proteinExistence type="predicted"/>